<dbReference type="GO" id="GO:0005886">
    <property type="term" value="C:plasma membrane"/>
    <property type="evidence" value="ECO:0007669"/>
    <property type="project" value="UniProtKB-SubCell"/>
</dbReference>
<evidence type="ECO:0000256" key="5">
    <source>
        <dbReference type="PROSITE-ProRule" id="PRU00284"/>
    </source>
</evidence>
<feature type="domain" description="T-SNARE coiled-coil homology" evidence="9">
    <location>
        <begin position="461"/>
        <end position="523"/>
    </location>
</feature>
<dbReference type="PROSITE" id="PS50192">
    <property type="entry name" value="T_SNARE"/>
    <property type="match status" value="1"/>
</dbReference>
<reference evidence="11" key="2">
    <citation type="submission" date="2023-01" db="EMBL/GenBank/DDBJ databases">
        <authorList>
            <person name="Sun Q."/>
            <person name="Evtushenko L."/>
        </authorList>
    </citation>
    <scope>NUCLEOTIDE SEQUENCE</scope>
    <source>
        <strain evidence="11">VKM B-1513</strain>
    </source>
</reference>
<keyword evidence="2" id="KW-0997">Cell inner membrane</keyword>
<dbReference type="PRINTS" id="PR00260">
    <property type="entry name" value="CHEMTRNSDUCR"/>
</dbReference>
<comment type="caution">
    <text evidence="11">The sequence shown here is derived from an EMBL/GenBank/DDBJ whole genome shotgun (WGS) entry which is preliminary data.</text>
</comment>
<evidence type="ECO:0000256" key="6">
    <source>
        <dbReference type="SAM" id="Coils"/>
    </source>
</evidence>
<feature type="coiled-coil region" evidence="6">
    <location>
        <begin position="261"/>
        <end position="288"/>
    </location>
</feature>
<dbReference type="PROSITE" id="PS50885">
    <property type="entry name" value="HAMP"/>
    <property type="match status" value="1"/>
</dbReference>
<keyword evidence="12" id="KW-1185">Reference proteome</keyword>
<keyword evidence="7" id="KW-0472">Membrane</keyword>
<evidence type="ECO:0000256" key="3">
    <source>
        <dbReference type="ARBA" id="ARBA00023224"/>
    </source>
</evidence>
<evidence type="ECO:0000259" key="10">
    <source>
        <dbReference type="PROSITE" id="PS50885"/>
    </source>
</evidence>
<dbReference type="AlphaFoldDB" id="A0A9W6IR76"/>
<evidence type="ECO:0000256" key="4">
    <source>
        <dbReference type="ARBA" id="ARBA00029447"/>
    </source>
</evidence>
<comment type="subcellular location">
    <subcellularLocation>
        <location evidence="1">Cell inner membrane</location>
        <topology evidence="1">Multi-pass membrane protein</topology>
    </subcellularLocation>
</comment>
<name>A0A9W6IR76_9PROT</name>
<dbReference type="EMBL" id="BSFE01000013">
    <property type="protein sequence ID" value="GLK53745.1"/>
    <property type="molecule type" value="Genomic_DNA"/>
</dbReference>
<proteinExistence type="inferred from homology"/>
<evidence type="ECO:0000313" key="12">
    <source>
        <dbReference type="Proteomes" id="UP001143486"/>
    </source>
</evidence>
<feature type="transmembrane region" description="Helical" evidence="7">
    <location>
        <begin position="193"/>
        <end position="213"/>
    </location>
</feature>
<dbReference type="SUPFAM" id="SSF58104">
    <property type="entry name" value="Methyl-accepting chemotaxis protein (MCP) signaling domain"/>
    <property type="match status" value="1"/>
</dbReference>
<dbReference type="GO" id="GO:0007165">
    <property type="term" value="P:signal transduction"/>
    <property type="evidence" value="ECO:0007669"/>
    <property type="project" value="UniProtKB-KW"/>
</dbReference>
<dbReference type="InterPro" id="IPR000727">
    <property type="entry name" value="T_SNARE_dom"/>
</dbReference>
<evidence type="ECO:0000313" key="11">
    <source>
        <dbReference type="EMBL" id="GLK53745.1"/>
    </source>
</evidence>
<dbReference type="Gene3D" id="6.10.340.10">
    <property type="match status" value="1"/>
</dbReference>
<feature type="transmembrane region" description="Helical" evidence="7">
    <location>
        <begin position="13"/>
        <end position="35"/>
    </location>
</feature>
<keyword evidence="3 5" id="KW-0807">Transducer</keyword>
<dbReference type="PANTHER" id="PTHR32089">
    <property type="entry name" value="METHYL-ACCEPTING CHEMOTAXIS PROTEIN MCPB"/>
    <property type="match status" value="1"/>
</dbReference>
<evidence type="ECO:0000259" key="8">
    <source>
        <dbReference type="PROSITE" id="PS50111"/>
    </source>
</evidence>
<accession>A0A9W6IR76</accession>
<evidence type="ECO:0000259" key="9">
    <source>
        <dbReference type="PROSITE" id="PS50192"/>
    </source>
</evidence>
<dbReference type="RefSeq" id="WP_271188086.1">
    <property type="nucleotide sequence ID" value="NZ_BSFE01000013.1"/>
</dbReference>
<dbReference type="PANTHER" id="PTHR32089:SF112">
    <property type="entry name" value="LYSOZYME-LIKE PROTEIN-RELATED"/>
    <property type="match status" value="1"/>
</dbReference>
<keyword evidence="7" id="KW-1133">Transmembrane helix</keyword>
<organism evidence="11 12">
    <name type="scientific">Maricaulis virginensis</name>
    <dbReference type="NCBI Taxonomy" id="144022"/>
    <lineage>
        <taxon>Bacteria</taxon>
        <taxon>Pseudomonadati</taxon>
        <taxon>Pseudomonadota</taxon>
        <taxon>Alphaproteobacteria</taxon>
        <taxon>Maricaulales</taxon>
        <taxon>Maricaulaceae</taxon>
        <taxon>Maricaulis</taxon>
    </lineage>
</organism>
<dbReference type="GO" id="GO:0006935">
    <property type="term" value="P:chemotaxis"/>
    <property type="evidence" value="ECO:0007669"/>
    <property type="project" value="InterPro"/>
</dbReference>
<dbReference type="Pfam" id="PF00015">
    <property type="entry name" value="MCPsignal"/>
    <property type="match status" value="1"/>
</dbReference>
<comment type="similarity">
    <text evidence="4">Belongs to the methyl-accepting chemotaxis (MCP) protein family.</text>
</comment>
<dbReference type="InterPro" id="IPR004089">
    <property type="entry name" value="MCPsignal_dom"/>
</dbReference>
<protein>
    <submittedName>
        <fullName evidence="11">Methyl-accepting chemotaxis protein</fullName>
    </submittedName>
</protein>
<dbReference type="InterPro" id="IPR004090">
    <property type="entry name" value="Chemotax_Me-accpt_rcpt"/>
</dbReference>
<feature type="domain" description="HAMP" evidence="10">
    <location>
        <begin position="216"/>
        <end position="269"/>
    </location>
</feature>
<dbReference type="SMART" id="SM00283">
    <property type="entry name" value="MA"/>
    <property type="match status" value="1"/>
</dbReference>
<dbReference type="Proteomes" id="UP001143486">
    <property type="component" value="Unassembled WGS sequence"/>
</dbReference>
<keyword evidence="2" id="KW-1003">Cell membrane</keyword>
<evidence type="ECO:0000256" key="1">
    <source>
        <dbReference type="ARBA" id="ARBA00004429"/>
    </source>
</evidence>
<dbReference type="GO" id="GO:0004888">
    <property type="term" value="F:transmembrane signaling receptor activity"/>
    <property type="evidence" value="ECO:0007669"/>
    <property type="project" value="InterPro"/>
</dbReference>
<dbReference type="Pfam" id="PF00672">
    <property type="entry name" value="HAMP"/>
    <property type="match status" value="1"/>
</dbReference>
<dbReference type="PROSITE" id="PS50111">
    <property type="entry name" value="CHEMOTAXIS_TRANSDUC_2"/>
    <property type="match status" value="1"/>
</dbReference>
<dbReference type="SMART" id="SM00304">
    <property type="entry name" value="HAMP"/>
    <property type="match status" value="1"/>
</dbReference>
<reference evidence="11" key="1">
    <citation type="journal article" date="2014" name="Int. J. Syst. Evol. Microbiol.">
        <title>Complete genome sequence of Corynebacterium casei LMG S-19264T (=DSM 44701T), isolated from a smear-ripened cheese.</title>
        <authorList>
            <consortium name="US DOE Joint Genome Institute (JGI-PGF)"/>
            <person name="Walter F."/>
            <person name="Albersmeier A."/>
            <person name="Kalinowski J."/>
            <person name="Ruckert C."/>
        </authorList>
    </citation>
    <scope>NUCLEOTIDE SEQUENCE</scope>
    <source>
        <strain evidence="11">VKM B-1513</strain>
    </source>
</reference>
<keyword evidence="7" id="KW-0812">Transmembrane</keyword>
<dbReference type="CDD" id="cd06225">
    <property type="entry name" value="HAMP"/>
    <property type="match status" value="1"/>
</dbReference>
<evidence type="ECO:0000256" key="7">
    <source>
        <dbReference type="SAM" id="Phobius"/>
    </source>
</evidence>
<feature type="domain" description="Methyl-accepting transducer" evidence="8">
    <location>
        <begin position="302"/>
        <end position="545"/>
    </location>
</feature>
<evidence type="ECO:0000256" key="2">
    <source>
        <dbReference type="ARBA" id="ARBA00022519"/>
    </source>
</evidence>
<gene>
    <name evidence="11" type="ORF">GCM10017621_32530</name>
</gene>
<sequence length="565" mass="60092">MFRFSDLSIATKILAITGLLVAAIATVATIGIVSLNHVEHDALAIEELAVQINLGGHLGQDAIDLNRTEYQAAIDPGHIERARAHVLEAEADFEHLLAEARATASPEQTRMLDRIEQAYMAYLVDMEHSIRTAEEIGEIEMTDEHRALLSAVHGSDDTIVELRSAIEAYIEHADHRGVELAADAEATMKSVRIAMIAVSLISALGGFALAHIISRSQIVQPLDRVVGNLTRVAEGNLDVRVDGIDRRDEIGALNRTLQHFITVSRERIEQIRKDQENARRELERAATVKELTDAFEAQIEISMATLASAAEELEATASSMATAAEEGNAQTQSVSAIMVQTSSNVQTVAAATEELAAAIREVSNQIGRGAEISETASSRTSQALARIDGLASAAREIEDVLVLIASVTEQTKLLALNATIEAARAGEAGKGFAVVAGEVKNLAEQTEQATANVTGQIRTIQQSTQDVVGAIQAIHDVVGQVAEISAAVAVGAEQQTAATDEINRNVHEAAAGTEEVNRSVTMLETAASSTSAAACQVAGTAEELSRQSSSIRSEIQRYLQAVEAA</sequence>
<keyword evidence="6" id="KW-0175">Coiled coil</keyword>
<dbReference type="InterPro" id="IPR003660">
    <property type="entry name" value="HAMP_dom"/>
</dbReference>
<dbReference type="Gene3D" id="1.10.287.950">
    <property type="entry name" value="Methyl-accepting chemotaxis protein"/>
    <property type="match status" value="1"/>
</dbReference>